<sequence>RSRGSHGGDGEHGGGGRGRGCRSAPGEAEVPGEAPASGPEEPPPADRAEAEPGAEEPGAEEAGAAAAEAAGEGEPQEPVSEEAPGPEEASEAAGAEQQGAGSVEGGLEKEEEEEGGEGEAEEGAPPDGAPVLEIQEAVEPREAPSVSVALPSEVSFAAGELLEPPPLQTGVDLGGLSLEVGSSAGSSEAEEEAVVAVETEEQREQRLAEEQLRRQELAEQYRQLLLERARLQHYNAKLQSKLSELLNKAKSKERVRQELEQHISDKEQRYSRYLAMLEELRTQQADEAAWFQKQIDDARLSCSQKLAKVESAWKAHQALKMEVAVYTVGRRLGSKQAAIDRVGQIQAREQSKEREMTEVRLENIKLKHRIQKLDASLKAMEELAEGLHLIDFEQLKIENQTYNEKIEERNEELMKLRKKITNTVQILTQVKEKLQFVEAENHGQRSQLMAVEALVAQRREVLTKTKQARDKLRMDNQRLYQKCGLLGNTLLLRDFEDKVTAAEMLNERLEVLKRHHAAISLTCKGVKKKIRGVTSFLPL</sequence>
<dbReference type="InterPro" id="IPR051885">
    <property type="entry name" value="CC_CF"/>
</dbReference>
<evidence type="ECO:0000256" key="5">
    <source>
        <dbReference type="SAM" id="MobiDB-lite"/>
    </source>
</evidence>
<comment type="subcellular location">
    <subcellularLocation>
        <location evidence="1">Cell projection</location>
        <location evidence="1">Cilium</location>
    </subcellularLocation>
</comment>
<keyword evidence="3" id="KW-0966">Cell projection</keyword>
<dbReference type="PANTHER" id="PTHR15654">
    <property type="entry name" value="COILED-COIL DOMAIN-CONTAINING PROTEIN 113-RELATED"/>
    <property type="match status" value="1"/>
</dbReference>
<keyword evidence="2 4" id="KW-0175">Coiled coil</keyword>
<feature type="domain" description="CCDC113/CCDC96 coiled-coil" evidence="6">
    <location>
        <begin position="350"/>
        <end position="524"/>
    </location>
</feature>
<protein>
    <recommendedName>
        <fullName evidence="6">CCDC113/CCDC96 coiled-coil domain-containing protein</fullName>
    </recommendedName>
</protein>
<feature type="compositionally biased region" description="Low complexity" evidence="5">
    <location>
        <begin position="21"/>
        <end position="39"/>
    </location>
</feature>
<reference evidence="7" key="2">
    <citation type="submission" date="2025-08" db="UniProtKB">
        <authorList>
            <consortium name="Ensembl"/>
        </authorList>
    </citation>
    <scope>IDENTIFICATION</scope>
</reference>
<keyword evidence="8" id="KW-1185">Reference proteome</keyword>
<evidence type="ECO:0000256" key="3">
    <source>
        <dbReference type="ARBA" id="ARBA00023273"/>
    </source>
</evidence>
<dbReference type="GO" id="GO:0005930">
    <property type="term" value="C:axoneme"/>
    <property type="evidence" value="ECO:0007669"/>
    <property type="project" value="TreeGrafter"/>
</dbReference>
<feature type="coiled-coil region" evidence="4">
    <location>
        <begin position="200"/>
        <end position="283"/>
    </location>
</feature>
<feature type="compositionally biased region" description="Low complexity" evidence="5">
    <location>
        <begin position="170"/>
        <end position="187"/>
    </location>
</feature>
<evidence type="ECO:0000313" key="7">
    <source>
        <dbReference type="Ensembl" id="ENSPMRP00000030483.1"/>
    </source>
</evidence>
<dbReference type="GO" id="GO:0036064">
    <property type="term" value="C:ciliary basal body"/>
    <property type="evidence" value="ECO:0007669"/>
    <property type="project" value="TreeGrafter"/>
</dbReference>
<evidence type="ECO:0000259" key="6">
    <source>
        <dbReference type="Pfam" id="PF13870"/>
    </source>
</evidence>
<dbReference type="AlphaFoldDB" id="A0A670JYX2"/>
<dbReference type="Ensembl" id="ENSPMRT00000032330.1">
    <property type="protein sequence ID" value="ENSPMRP00000030483.1"/>
    <property type="gene ID" value="ENSPMRG00000019725.1"/>
</dbReference>
<accession>A0A670JYX2</accession>
<dbReference type="GeneTree" id="ENSGT00940000154521"/>
<feature type="compositionally biased region" description="Basic and acidic residues" evidence="5">
    <location>
        <begin position="1"/>
        <end position="14"/>
    </location>
</feature>
<dbReference type="Pfam" id="PF13870">
    <property type="entry name" value="CCDC113_CCDC96_CC"/>
    <property type="match status" value="1"/>
</dbReference>
<reference evidence="7 8" key="1">
    <citation type="journal article" date="2019" name="Proc. Natl. Acad. Sci. U.S.A.">
        <title>Regulatory changes in pterin and carotenoid genes underlie balanced color polymorphisms in the wall lizard.</title>
        <authorList>
            <person name="Andrade P."/>
            <person name="Pinho C."/>
            <person name="Perez I de Lanuza G."/>
            <person name="Afonso S."/>
            <person name="Brejcha J."/>
            <person name="Rubin C.J."/>
            <person name="Wallerman O."/>
            <person name="Pereira P."/>
            <person name="Sabatino S.J."/>
            <person name="Bellati A."/>
            <person name="Pellitteri-Rosa D."/>
            <person name="Bosakova Z."/>
            <person name="Bunikis I."/>
            <person name="Carretero M.A."/>
            <person name="Feiner N."/>
            <person name="Marsik P."/>
            <person name="Pauperio F."/>
            <person name="Salvi D."/>
            <person name="Soler L."/>
            <person name="While G.M."/>
            <person name="Uller T."/>
            <person name="Font E."/>
            <person name="Andersson L."/>
            <person name="Carneiro M."/>
        </authorList>
    </citation>
    <scope>NUCLEOTIDE SEQUENCE</scope>
</reference>
<proteinExistence type="predicted"/>
<evidence type="ECO:0000256" key="4">
    <source>
        <dbReference type="SAM" id="Coils"/>
    </source>
</evidence>
<evidence type="ECO:0000313" key="8">
    <source>
        <dbReference type="Proteomes" id="UP000472272"/>
    </source>
</evidence>
<feature type="coiled-coil region" evidence="4">
    <location>
        <begin position="347"/>
        <end position="423"/>
    </location>
</feature>
<dbReference type="OMA" id="RLQQKCG"/>
<dbReference type="GO" id="GO:0060271">
    <property type="term" value="P:cilium assembly"/>
    <property type="evidence" value="ECO:0007669"/>
    <property type="project" value="TreeGrafter"/>
</dbReference>
<reference evidence="7" key="3">
    <citation type="submission" date="2025-09" db="UniProtKB">
        <authorList>
            <consortium name="Ensembl"/>
        </authorList>
    </citation>
    <scope>IDENTIFICATION</scope>
</reference>
<feature type="compositionally biased region" description="Low complexity" evidence="5">
    <location>
        <begin position="91"/>
        <end position="101"/>
    </location>
</feature>
<dbReference type="InterPro" id="IPR025254">
    <property type="entry name" value="CCDC113/CCDC96_CC"/>
</dbReference>
<feature type="region of interest" description="Disordered" evidence="5">
    <location>
        <begin position="161"/>
        <end position="192"/>
    </location>
</feature>
<feature type="region of interest" description="Disordered" evidence="5">
    <location>
        <begin position="1"/>
        <end position="147"/>
    </location>
</feature>
<feature type="compositionally biased region" description="Acidic residues" evidence="5">
    <location>
        <begin position="109"/>
        <end position="124"/>
    </location>
</feature>
<name>A0A670JYX2_PODMU</name>
<feature type="compositionally biased region" description="Low complexity" evidence="5">
    <location>
        <begin position="60"/>
        <end position="83"/>
    </location>
</feature>
<dbReference type="PANTHER" id="PTHR15654:SF1">
    <property type="entry name" value="COILED-COIL DOMAIN-CONTAINING PROTEIN 96"/>
    <property type="match status" value="1"/>
</dbReference>
<evidence type="ECO:0000256" key="1">
    <source>
        <dbReference type="ARBA" id="ARBA00004138"/>
    </source>
</evidence>
<evidence type="ECO:0000256" key="2">
    <source>
        <dbReference type="ARBA" id="ARBA00023054"/>
    </source>
</evidence>
<dbReference type="Proteomes" id="UP000472272">
    <property type="component" value="Chromosome 7"/>
</dbReference>
<organism evidence="7 8">
    <name type="scientific">Podarcis muralis</name>
    <name type="common">Wall lizard</name>
    <name type="synonym">Lacerta muralis</name>
    <dbReference type="NCBI Taxonomy" id="64176"/>
    <lineage>
        <taxon>Eukaryota</taxon>
        <taxon>Metazoa</taxon>
        <taxon>Chordata</taxon>
        <taxon>Craniata</taxon>
        <taxon>Vertebrata</taxon>
        <taxon>Euteleostomi</taxon>
        <taxon>Lepidosauria</taxon>
        <taxon>Squamata</taxon>
        <taxon>Bifurcata</taxon>
        <taxon>Unidentata</taxon>
        <taxon>Episquamata</taxon>
        <taxon>Laterata</taxon>
        <taxon>Lacertibaenia</taxon>
        <taxon>Lacertidae</taxon>
        <taxon>Podarcis</taxon>
    </lineage>
</organism>